<accession>A0ABR1CLZ0</accession>
<dbReference type="KEGG" id="nai:NECAME_18401"/>
<protein>
    <submittedName>
        <fullName evidence="1">Uncharacterized protein</fullName>
    </submittedName>
</protein>
<comment type="caution">
    <text evidence="1">The sequence shown here is derived from an EMBL/GenBank/DDBJ whole genome shotgun (WGS) entry which is preliminary data.</text>
</comment>
<dbReference type="Proteomes" id="UP001303046">
    <property type="component" value="Unassembled WGS sequence"/>
</dbReference>
<evidence type="ECO:0000313" key="1">
    <source>
        <dbReference type="EMBL" id="KAK6739010.1"/>
    </source>
</evidence>
<proteinExistence type="predicted"/>
<gene>
    <name evidence="1" type="primary">Necator_chrII.g8642</name>
    <name evidence="1" type="ORF">RB195_020847</name>
</gene>
<dbReference type="EMBL" id="JAVFWL010000002">
    <property type="protein sequence ID" value="KAK6739010.1"/>
    <property type="molecule type" value="Genomic_DNA"/>
</dbReference>
<organism evidence="1 2">
    <name type="scientific">Necator americanus</name>
    <name type="common">Human hookworm</name>
    <dbReference type="NCBI Taxonomy" id="51031"/>
    <lineage>
        <taxon>Eukaryota</taxon>
        <taxon>Metazoa</taxon>
        <taxon>Ecdysozoa</taxon>
        <taxon>Nematoda</taxon>
        <taxon>Chromadorea</taxon>
        <taxon>Rhabditida</taxon>
        <taxon>Rhabditina</taxon>
        <taxon>Rhabditomorpha</taxon>
        <taxon>Strongyloidea</taxon>
        <taxon>Ancylostomatidae</taxon>
        <taxon>Bunostominae</taxon>
        <taxon>Necator</taxon>
    </lineage>
</organism>
<evidence type="ECO:0000313" key="2">
    <source>
        <dbReference type="Proteomes" id="UP001303046"/>
    </source>
</evidence>
<sequence length="80" mass="8324">MRILFFFAVLLAVLVAACAFPAADEPLLIRTKRQRRFGYGYGGWGGMGGWGGGYPGFGGGFGGWGGGYPGFGGMYPGMMG</sequence>
<keyword evidence="2" id="KW-1185">Reference proteome</keyword>
<name>A0ABR1CLZ0_NECAM</name>
<dbReference type="CTD" id="25358425"/>
<dbReference type="PROSITE" id="PS51257">
    <property type="entry name" value="PROKAR_LIPOPROTEIN"/>
    <property type="match status" value="1"/>
</dbReference>
<reference evidence="1 2" key="1">
    <citation type="submission" date="2023-08" db="EMBL/GenBank/DDBJ databases">
        <title>A Necator americanus chromosomal reference genome.</title>
        <authorList>
            <person name="Ilik V."/>
            <person name="Petrzelkova K.J."/>
            <person name="Pardy F."/>
            <person name="Fuh T."/>
            <person name="Niatou-Singa F.S."/>
            <person name="Gouil Q."/>
            <person name="Baker L."/>
            <person name="Ritchie M.E."/>
            <person name="Jex A.R."/>
            <person name="Gazzola D."/>
            <person name="Li H."/>
            <person name="Toshio Fujiwara R."/>
            <person name="Zhan B."/>
            <person name="Aroian R.V."/>
            <person name="Pafco B."/>
            <person name="Schwarz E.M."/>
        </authorList>
    </citation>
    <scope>NUCLEOTIDE SEQUENCE [LARGE SCALE GENOMIC DNA]</scope>
    <source>
        <strain evidence="1 2">Aroian</strain>
        <tissue evidence="1">Whole animal</tissue>
    </source>
</reference>